<dbReference type="InterPro" id="IPR050432">
    <property type="entry name" value="FAD-linked_Oxidoreductases_BP"/>
</dbReference>
<dbReference type="Gene3D" id="3.40.462.20">
    <property type="match status" value="1"/>
</dbReference>
<dbReference type="PANTHER" id="PTHR13878:SF91">
    <property type="entry name" value="FAD BINDING DOMAIN PROTEIN (AFU_ORTHOLOGUE AFUA_6G12070)-RELATED"/>
    <property type="match status" value="1"/>
</dbReference>
<evidence type="ECO:0000256" key="1">
    <source>
        <dbReference type="ARBA" id="ARBA00005466"/>
    </source>
</evidence>
<name>A0AAD7I7B3_9AGAR</name>
<dbReference type="PANTHER" id="PTHR13878">
    <property type="entry name" value="GULONOLACTONE OXIDASE"/>
    <property type="match status" value="1"/>
</dbReference>
<proteinExistence type="inferred from homology"/>
<dbReference type="InterPro" id="IPR006094">
    <property type="entry name" value="Oxid_FAD_bind_N"/>
</dbReference>
<dbReference type="InterPro" id="IPR016169">
    <property type="entry name" value="FAD-bd_PCMH_sub2"/>
</dbReference>
<keyword evidence="2" id="KW-0560">Oxidoreductase</keyword>
<feature type="domain" description="FAD-binding PCMH-type" evidence="3">
    <location>
        <begin position="150"/>
        <end position="320"/>
    </location>
</feature>
<reference evidence="4" key="1">
    <citation type="submission" date="2023-03" db="EMBL/GenBank/DDBJ databases">
        <title>Massive genome expansion in bonnet fungi (Mycena s.s.) driven by repeated elements and novel gene families across ecological guilds.</title>
        <authorList>
            <consortium name="Lawrence Berkeley National Laboratory"/>
            <person name="Harder C.B."/>
            <person name="Miyauchi S."/>
            <person name="Viragh M."/>
            <person name="Kuo A."/>
            <person name="Thoen E."/>
            <person name="Andreopoulos B."/>
            <person name="Lu D."/>
            <person name="Skrede I."/>
            <person name="Drula E."/>
            <person name="Henrissat B."/>
            <person name="Morin E."/>
            <person name="Kohler A."/>
            <person name="Barry K."/>
            <person name="LaButti K."/>
            <person name="Morin E."/>
            <person name="Salamov A."/>
            <person name="Lipzen A."/>
            <person name="Mereny Z."/>
            <person name="Hegedus B."/>
            <person name="Baldrian P."/>
            <person name="Stursova M."/>
            <person name="Weitz H."/>
            <person name="Taylor A."/>
            <person name="Grigoriev I.V."/>
            <person name="Nagy L.G."/>
            <person name="Martin F."/>
            <person name="Kauserud H."/>
        </authorList>
    </citation>
    <scope>NUCLEOTIDE SEQUENCE</scope>
    <source>
        <strain evidence="4">CBHHK182m</strain>
    </source>
</reference>
<evidence type="ECO:0000256" key="2">
    <source>
        <dbReference type="ARBA" id="ARBA00023002"/>
    </source>
</evidence>
<sequence>MSHNGVKVLSKWTPDPGDINIAREMPPSESLATSLPLEMLLLLWILAAQVFGTLALGKYCTSSDPCWPSSHLWATLNASVNGNLIAARPPAAPCHPTDPLFNAATCATVNASWTSMFFRVDQPGATQDTYWENGNSSCYIDFQLSNPCEQGLVPTIVLDAHSVAHVQQGVNFARTHRLRLRIKASGHDFVGRASGEGAFLIWTRNLRSLALVSDFRPAGTPVGVRAVRVIKSGPGDGWQNVYELANRSDVTVVGGTGQTVSSAGGYLMGGGHSLLGRHYGLAVDMTDNLKDVLQFTLSLRGGGGGTFGVVTEVIHTIHPPFHNILGVTLNVAAPSSTVLASILQVFLNIQPALDDDSWWLTTAVQQTSLFIQAALFTPSLGANFTQLSHQAFGPVISAAQKFNISPVFTVQAYPNFLAVHDAFFAPESQPFGVPSVLASRLMPRHVFENSSATAILAQVSTQPSAVIFNLLAGGAVAKVPADATSVNPGWRKALHLVIFASGWTSSTPLAIRDELRQTLTAQTSLFEPFSEGLGAYLNEADQNDPDWPQSFWGDNYERLLEMKKKIDPLGVFECPKCVGSEVFGF</sequence>
<dbReference type="Gene3D" id="3.30.465.10">
    <property type="match status" value="2"/>
</dbReference>
<dbReference type="InterPro" id="IPR012951">
    <property type="entry name" value="BBE"/>
</dbReference>
<dbReference type="AlphaFoldDB" id="A0AAD7I7B3"/>
<evidence type="ECO:0000313" key="4">
    <source>
        <dbReference type="EMBL" id="KAJ7736676.1"/>
    </source>
</evidence>
<accession>A0AAD7I7B3</accession>
<protein>
    <recommendedName>
        <fullName evidence="3">FAD-binding PCMH-type domain-containing protein</fullName>
    </recommendedName>
</protein>
<evidence type="ECO:0000313" key="5">
    <source>
        <dbReference type="Proteomes" id="UP001215598"/>
    </source>
</evidence>
<dbReference type="Pfam" id="PF08031">
    <property type="entry name" value="BBE"/>
    <property type="match status" value="1"/>
</dbReference>
<dbReference type="InterPro" id="IPR016166">
    <property type="entry name" value="FAD-bd_PCMH"/>
</dbReference>
<evidence type="ECO:0000259" key="3">
    <source>
        <dbReference type="PROSITE" id="PS51387"/>
    </source>
</evidence>
<dbReference type="PROSITE" id="PS51387">
    <property type="entry name" value="FAD_PCMH"/>
    <property type="match status" value="1"/>
</dbReference>
<comment type="similarity">
    <text evidence="1">Belongs to the oxygen-dependent FAD-linked oxidoreductase family.</text>
</comment>
<gene>
    <name evidence="4" type="ORF">B0H16DRAFT_1891896</name>
</gene>
<dbReference type="GO" id="GO:0016491">
    <property type="term" value="F:oxidoreductase activity"/>
    <property type="evidence" value="ECO:0007669"/>
    <property type="project" value="UniProtKB-KW"/>
</dbReference>
<dbReference type="GO" id="GO:0071949">
    <property type="term" value="F:FAD binding"/>
    <property type="evidence" value="ECO:0007669"/>
    <property type="project" value="InterPro"/>
</dbReference>
<dbReference type="Proteomes" id="UP001215598">
    <property type="component" value="Unassembled WGS sequence"/>
</dbReference>
<dbReference type="InterPro" id="IPR036318">
    <property type="entry name" value="FAD-bd_PCMH-like_sf"/>
</dbReference>
<dbReference type="SUPFAM" id="SSF56176">
    <property type="entry name" value="FAD-binding/transporter-associated domain-like"/>
    <property type="match status" value="1"/>
</dbReference>
<organism evidence="4 5">
    <name type="scientific">Mycena metata</name>
    <dbReference type="NCBI Taxonomy" id="1033252"/>
    <lineage>
        <taxon>Eukaryota</taxon>
        <taxon>Fungi</taxon>
        <taxon>Dikarya</taxon>
        <taxon>Basidiomycota</taxon>
        <taxon>Agaricomycotina</taxon>
        <taxon>Agaricomycetes</taxon>
        <taxon>Agaricomycetidae</taxon>
        <taxon>Agaricales</taxon>
        <taxon>Marasmiineae</taxon>
        <taxon>Mycenaceae</taxon>
        <taxon>Mycena</taxon>
    </lineage>
</organism>
<dbReference type="EMBL" id="JARKIB010000120">
    <property type="protein sequence ID" value="KAJ7736676.1"/>
    <property type="molecule type" value="Genomic_DNA"/>
</dbReference>
<comment type="caution">
    <text evidence="4">The sequence shown here is derived from an EMBL/GenBank/DDBJ whole genome shotgun (WGS) entry which is preliminary data.</text>
</comment>
<dbReference type="Pfam" id="PF01565">
    <property type="entry name" value="FAD_binding_4"/>
    <property type="match status" value="1"/>
</dbReference>
<keyword evidence="5" id="KW-1185">Reference proteome</keyword>